<organism evidence="1 2">
    <name type="scientific">Diplocloster modestus</name>
    <dbReference type="NCBI Taxonomy" id="2850322"/>
    <lineage>
        <taxon>Bacteria</taxon>
        <taxon>Bacillati</taxon>
        <taxon>Bacillota</taxon>
        <taxon>Clostridia</taxon>
        <taxon>Lachnospirales</taxon>
        <taxon>Lachnospiraceae</taxon>
        <taxon>Diplocloster</taxon>
    </lineage>
</organism>
<keyword evidence="2" id="KW-1185">Reference proteome</keyword>
<dbReference type="Proteomes" id="UP001314681">
    <property type="component" value="Unassembled WGS sequence"/>
</dbReference>
<dbReference type="RefSeq" id="WP_158352891.1">
    <property type="nucleotide sequence ID" value="NZ_JAHQCX010000007.1"/>
</dbReference>
<accession>A0ABS6K8E4</accession>
<dbReference type="SUPFAM" id="SSF53092">
    <property type="entry name" value="Creatinase/prolidase N-terminal domain"/>
    <property type="match status" value="1"/>
</dbReference>
<reference evidence="1 2" key="1">
    <citation type="submission" date="2021-06" db="EMBL/GenBank/DDBJ databases">
        <title>Description of novel taxa of the family Lachnospiraceae.</title>
        <authorList>
            <person name="Chaplin A.V."/>
            <person name="Sokolova S.R."/>
            <person name="Pikina A.P."/>
            <person name="Korzhanova M."/>
            <person name="Belova V."/>
            <person name="Korostin D."/>
            <person name="Efimov B.A."/>
        </authorList>
    </citation>
    <scope>NUCLEOTIDE SEQUENCE [LARGE SCALE GENOMIC DNA]</scope>
    <source>
        <strain evidence="1 2">ASD4241</strain>
    </source>
</reference>
<dbReference type="InterPro" id="IPR029149">
    <property type="entry name" value="Creatin/AminoP/Spt16_N"/>
</dbReference>
<dbReference type="Gene3D" id="3.40.350.10">
    <property type="entry name" value="Creatinase/prolidase N-terminal domain"/>
    <property type="match status" value="1"/>
</dbReference>
<evidence type="ECO:0000313" key="2">
    <source>
        <dbReference type="Proteomes" id="UP001314681"/>
    </source>
</evidence>
<evidence type="ECO:0000313" key="1">
    <source>
        <dbReference type="EMBL" id="MBU9726788.1"/>
    </source>
</evidence>
<gene>
    <name evidence="1" type="ORF">KTH90_12255</name>
</gene>
<name>A0ABS6K8E4_9FIRM</name>
<protein>
    <recommendedName>
        <fullName evidence="3">Creatinase N-terminal domain-containing protein</fullName>
    </recommendedName>
</protein>
<dbReference type="EMBL" id="JAHQCX010000007">
    <property type="protein sequence ID" value="MBU9726788.1"/>
    <property type="molecule type" value="Genomic_DNA"/>
</dbReference>
<proteinExistence type="predicted"/>
<sequence length="63" mass="7369">MNKIKIPKSEFEQRIQNIRGMMAGRRIDAVLIYGDEYRKENLRYVSNVWTIFERGGAVVRHGG</sequence>
<comment type="caution">
    <text evidence="1">The sequence shown here is derived from an EMBL/GenBank/DDBJ whole genome shotgun (WGS) entry which is preliminary data.</text>
</comment>
<evidence type="ECO:0008006" key="3">
    <source>
        <dbReference type="Google" id="ProtNLM"/>
    </source>
</evidence>